<sequence length="447" mass="48959">MESPEVAHIEDISYDGHSGASKTTLLDLLSNPLILHHTVPFLPVSSLVALGSTSKAVQELVYKTPNVFRHLDLSHLTRLKSAELGSIDHGGEIWRNQQIDENITENDFYGGPLRGVFNNLRKRGILKDVHTLILDGLTVPSDLVAEIILDPSFNVRILSIREVQHLNESKLMQALQYAVRPSRPENTPKLQGLYIFGPKDPSPIAHFRRNIDTFPPGSTPIDTPSSANGILPAQRPQLGSQLNQRSGQILWEEIDEVNKWYQRTGRVITRVSDAWSGTIHACQGVISFDAVLCSGPRHSPPVLNSEQEVNSYLPPTIATFSLNGCSGCGTAPEGFSHFGSSPLDSFPLLSPPPLHSSSAKLAKTPSSSVSKSERRLLARCTDCLRQRHCQSCHKWWCESCYQVGGGFASSITEAFDSAEENVKVHMGLCIEHCLVPEMTSGSNGMSG</sequence>
<dbReference type="EMBL" id="PDLN01000011">
    <property type="protein sequence ID" value="RDW71696.1"/>
    <property type="molecule type" value="Genomic_DNA"/>
</dbReference>
<dbReference type="Proteomes" id="UP000256328">
    <property type="component" value="Unassembled WGS sequence"/>
</dbReference>
<reference evidence="1 2" key="1">
    <citation type="journal article" date="2018" name="IMA Fungus">
        <title>IMA Genome-F 9: Draft genome sequence of Annulohypoxylon stygium, Aspergillus mulundensis, Berkeleyomyces basicola (syn. Thielaviopsis basicola), Ceratocystis smalleyi, two Cercospora beticola strains, Coleophoma cylindrospora, Fusarium fracticaudum, Phialophora cf. hyalina, and Morchella septimelata.</title>
        <authorList>
            <person name="Wingfield B.D."/>
            <person name="Bills G.F."/>
            <person name="Dong Y."/>
            <person name="Huang W."/>
            <person name="Nel W.J."/>
            <person name="Swalarsk-Parry B.S."/>
            <person name="Vaghefi N."/>
            <person name="Wilken P.M."/>
            <person name="An Z."/>
            <person name="de Beer Z.W."/>
            <person name="De Vos L."/>
            <person name="Chen L."/>
            <person name="Duong T.A."/>
            <person name="Gao Y."/>
            <person name="Hammerbacher A."/>
            <person name="Kikkert J.R."/>
            <person name="Li Y."/>
            <person name="Li H."/>
            <person name="Li K."/>
            <person name="Li Q."/>
            <person name="Liu X."/>
            <person name="Ma X."/>
            <person name="Naidoo K."/>
            <person name="Pethybridge S.J."/>
            <person name="Sun J."/>
            <person name="Steenkamp E.T."/>
            <person name="van der Nest M.A."/>
            <person name="van Wyk S."/>
            <person name="Wingfield M.J."/>
            <person name="Xiong C."/>
            <person name="Yue Q."/>
            <person name="Zhang X."/>
        </authorList>
    </citation>
    <scope>NUCLEOTIDE SEQUENCE [LARGE SCALE GENOMIC DNA]</scope>
    <source>
        <strain evidence="1 2">BP5796</strain>
    </source>
</reference>
<protein>
    <submittedName>
        <fullName evidence="1">Uncharacterized protein</fullName>
    </submittedName>
</protein>
<gene>
    <name evidence="1" type="ORF">BP5796_07730</name>
</gene>
<evidence type="ECO:0000313" key="2">
    <source>
        <dbReference type="Proteomes" id="UP000256328"/>
    </source>
</evidence>
<accession>A0A3D8RCL9</accession>
<dbReference type="AlphaFoldDB" id="A0A3D8RCL9"/>
<dbReference type="OrthoDB" id="5345494at2759"/>
<organism evidence="1 2">
    <name type="scientific">Coleophoma crateriformis</name>
    <dbReference type="NCBI Taxonomy" id="565419"/>
    <lineage>
        <taxon>Eukaryota</taxon>
        <taxon>Fungi</taxon>
        <taxon>Dikarya</taxon>
        <taxon>Ascomycota</taxon>
        <taxon>Pezizomycotina</taxon>
        <taxon>Leotiomycetes</taxon>
        <taxon>Helotiales</taxon>
        <taxon>Dermateaceae</taxon>
        <taxon>Coleophoma</taxon>
    </lineage>
</organism>
<name>A0A3D8RCL9_9HELO</name>
<proteinExistence type="predicted"/>
<evidence type="ECO:0000313" key="1">
    <source>
        <dbReference type="EMBL" id="RDW71696.1"/>
    </source>
</evidence>
<comment type="caution">
    <text evidence="1">The sequence shown here is derived from an EMBL/GenBank/DDBJ whole genome shotgun (WGS) entry which is preliminary data.</text>
</comment>
<keyword evidence="2" id="KW-1185">Reference proteome</keyword>